<evidence type="ECO:0000256" key="1">
    <source>
        <dbReference type="SAM" id="Phobius"/>
    </source>
</evidence>
<evidence type="ECO:0000313" key="4">
    <source>
        <dbReference type="Proteomes" id="UP000826709"/>
    </source>
</evidence>
<dbReference type="InterPro" id="IPR018247">
    <property type="entry name" value="EF_Hand_1_Ca_BS"/>
</dbReference>
<dbReference type="InterPro" id="IPR002048">
    <property type="entry name" value="EF_hand_dom"/>
</dbReference>
<reference evidence="3" key="2">
    <citation type="submission" date="2019-03" db="EMBL/GenBank/DDBJ databases">
        <authorList>
            <person name="Chen S.-C."/>
            <person name="Wu S.-Y."/>
            <person name="Lai M.-C."/>
        </authorList>
    </citation>
    <scope>NUCLEOTIDE SEQUENCE</scope>
    <source>
        <strain evidence="3">ML15</strain>
    </source>
</reference>
<dbReference type="PROSITE" id="PS50222">
    <property type="entry name" value="EF_HAND_2"/>
    <property type="match status" value="1"/>
</dbReference>
<gene>
    <name evidence="3" type="ORF">E2N92_01075</name>
</gene>
<feature type="domain" description="EF-hand" evidence="2">
    <location>
        <begin position="1051"/>
        <end position="1074"/>
    </location>
</feature>
<protein>
    <submittedName>
        <fullName evidence="3">DUF3821 domain-containing protein</fullName>
    </submittedName>
</protein>
<feature type="transmembrane region" description="Helical" evidence="1">
    <location>
        <begin position="142"/>
        <end position="162"/>
    </location>
</feature>
<reference evidence="3" key="1">
    <citation type="journal article" date="2005" name="Int. J. Syst. Evol. Microbiol.">
        <title>Methanofollis formosanus sp. nov., isolated from a fish pond.</title>
        <authorList>
            <person name="Wu S.Y."/>
            <person name="Chen S.C."/>
            <person name="Lai M.C."/>
        </authorList>
    </citation>
    <scope>NUCLEOTIDE SEQUENCE</scope>
    <source>
        <strain evidence="3">ML15</strain>
    </source>
</reference>
<sequence>MRRPRTGRSGAPSSSPHDLVKGYLNGRSCCRRRDPGALARTGRGDRVCHGLRFGSAARDTVPDLCLRPLGQTHNYENIEHIFIIYSISTNFQDKNRKEYNIAILIGGSYLIWSVPSRRGPYRAAPSPDLIGNGVKSMKKPPFNHVIIVFLLIAALLIMPAAARTVAEGDLIFDYETDLDLTAIAADGDRLVQYTDDDPGKVQVYVIPIPQAASLDLTAIDLQGHYGTYYLVSGGAATGKRVYVREPTVTLDVVLEYDHSSSIDGMKVSPRTPIAFKFVAPQVALSSLDATVKVEITKPNGAKTFVIGDRYLTNHALNRSLTYIGAIDLFGLEEGTYTAQATWQSPHSFANYAADSNTVNFTVGTFPFGIESNKERLVRGNSFAVTLAGEPKAAYFLYVRDAAIPPDGYPLIKPGQPGVTLMATEFTGAPDPAASQIANRERAYGYGPYAPDTAAVVTTTSAGTRTLEFSTTAATDDRTFTIKVVDPSDATRSDEVTVTVEQGEVTITAGGAGTSYPGEEIALSGTNTDSDTVYLFMTGPNLDKNGVPLDNLSASAANGAYLTVDVQADDTWEYCWDTGMYPDALPPGIYTLYAASSFVDGSGRYVCAGDLGDVKYDSAVVRVQGPSVSVQASATRIAAGDEVSIEGTATGSPETVALWAFGDGGAVETYTLPVQGDDTFLHTFERDMTALMYPGQHYLIVQHPMTDGTYAVRPDPTVPQGGSVRVVNATGAVLDLSGMTASDAAFTVLEAIREPACDDICAGAAFTVQIPEIVIDEIGEVDIGENVTITGTTTLAAGDHLALTVRSASVNLSSVLEVADVNGEHRWSHVISTVGLAPGGYEVQVSGVEVETSASGSFVVRGAPTPTLSFTPATGTAFLSSTTEYAVVLNTAPEGLSGYNLTVSLDDPAVAEIVGVSFPTWNALSSTGALPADTLWITGVDLNDEVAAGAADVTLCTLTIRGTATGTTGITLVPTKVDTDFGGRYAPETVKGTLDVVTVVPFQRGDGSAYPPPTDPDGDGVFEDLDGNGWTGFNDVVLYFNGMDFIEHNQPIDAFDYDGSGFIGFNDVVGLFERI</sequence>
<keyword evidence="1" id="KW-0472">Membrane</keyword>
<keyword evidence="1" id="KW-1133">Transmembrane helix</keyword>
<dbReference type="GO" id="GO:0005509">
    <property type="term" value="F:calcium ion binding"/>
    <property type="evidence" value="ECO:0007669"/>
    <property type="project" value="InterPro"/>
</dbReference>
<keyword evidence="4" id="KW-1185">Reference proteome</keyword>
<keyword evidence="1" id="KW-0812">Transmembrane</keyword>
<accession>A0A8G1EFG7</accession>
<organism evidence="3 4">
    <name type="scientific">Methanofollis formosanus</name>
    <dbReference type="NCBI Taxonomy" id="299308"/>
    <lineage>
        <taxon>Archaea</taxon>
        <taxon>Methanobacteriati</taxon>
        <taxon>Methanobacteriota</taxon>
        <taxon>Stenosarchaea group</taxon>
        <taxon>Methanomicrobia</taxon>
        <taxon>Methanomicrobiales</taxon>
        <taxon>Methanomicrobiaceae</taxon>
        <taxon>Methanofollis</taxon>
    </lineage>
</organism>
<evidence type="ECO:0000259" key="2">
    <source>
        <dbReference type="PROSITE" id="PS50222"/>
    </source>
</evidence>
<dbReference type="KEGG" id="mfk:E2N92_01075"/>
<dbReference type="AlphaFoldDB" id="A0A8G1EFG7"/>
<dbReference type="EMBL" id="CP037968">
    <property type="protein sequence ID" value="QYZ78121.1"/>
    <property type="molecule type" value="Genomic_DNA"/>
</dbReference>
<dbReference type="PROSITE" id="PS00018">
    <property type="entry name" value="EF_HAND_1"/>
    <property type="match status" value="1"/>
</dbReference>
<dbReference type="Proteomes" id="UP000826709">
    <property type="component" value="Chromosome"/>
</dbReference>
<name>A0A8G1EFG7_9EURY</name>
<evidence type="ECO:0000313" key="3">
    <source>
        <dbReference type="EMBL" id="QYZ78121.1"/>
    </source>
</evidence>
<proteinExistence type="predicted"/>